<evidence type="ECO:0000313" key="4">
    <source>
        <dbReference type="Proteomes" id="UP001501442"/>
    </source>
</evidence>
<dbReference type="EMBL" id="BAABHK010000001">
    <property type="protein sequence ID" value="GAA4621782.1"/>
    <property type="molecule type" value="Genomic_DNA"/>
</dbReference>
<feature type="domain" description="TadE-like" evidence="2">
    <location>
        <begin position="109"/>
        <end position="151"/>
    </location>
</feature>
<sequence length="238" mass="23864">MSTHATGSPRPRTDTSREQASFRHPGTARASRTDAGGASASRADAGAVALSGTARTSRAGAWAAGADTDGALASCGGADGAPASRGGADGAPASRGGVERASGPRGDAGTMSLELVLLTPILVAFMMLMVGLGRIVEAQSQVDGAARDAARAASVARDRGSARVDADNAAKATMSGNKWCQGGPQVDPDFRDWRQGGQVSVTVRCDIDLGGLSLIGLSASKTMVGTATAPLDTLRRID</sequence>
<evidence type="ECO:0000313" key="3">
    <source>
        <dbReference type="EMBL" id="GAA4621782.1"/>
    </source>
</evidence>
<keyword evidence="4" id="KW-1185">Reference proteome</keyword>
<name>A0ABP8U1V4_9ACTN</name>
<reference evidence="4" key="1">
    <citation type="journal article" date="2019" name="Int. J. Syst. Evol. Microbiol.">
        <title>The Global Catalogue of Microorganisms (GCM) 10K type strain sequencing project: providing services to taxonomists for standard genome sequencing and annotation.</title>
        <authorList>
            <consortium name="The Broad Institute Genomics Platform"/>
            <consortium name="The Broad Institute Genome Sequencing Center for Infectious Disease"/>
            <person name="Wu L."/>
            <person name="Ma J."/>
        </authorList>
    </citation>
    <scope>NUCLEOTIDE SEQUENCE [LARGE SCALE GENOMIC DNA]</scope>
    <source>
        <strain evidence="4">JCM 17939</strain>
    </source>
</reference>
<feature type="region of interest" description="Disordered" evidence="1">
    <location>
        <begin position="79"/>
        <end position="106"/>
    </location>
</feature>
<evidence type="ECO:0000259" key="2">
    <source>
        <dbReference type="Pfam" id="PF07811"/>
    </source>
</evidence>
<organism evidence="3 4">
    <name type="scientific">Actinoallomurus vinaceus</name>
    <dbReference type="NCBI Taxonomy" id="1080074"/>
    <lineage>
        <taxon>Bacteria</taxon>
        <taxon>Bacillati</taxon>
        <taxon>Actinomycetota</taxon>
        <taxon>Actinomycetes</taxon>
        <taxon>Streptosporangiales</taxon>
        <taxon>Thermomonosporaceae</taxon>
        <taxon>Actinoallomurus</taxon>
    </lineage>
</organism>
<comment type="caution">
    <text evidence="3">The sequence shown here is derived from an EMBL/GenBank/DDBJ whole genome shotgun (WGS) entry which is preliminary data.</text>
</comment>
<evidence type="ECO:0000256" key="1">
    <source>
        <dbReference type="SAM" id="MobiDB-lite"/>
    </source>
</evidence>
<dbReference type="Proteomes" id="UP001501442">
    <property type="component" value="Unassembled WGS sequence"/>
</dbReference>
<proteinExistence type="predicted"/>
<protein>
    <recommendedName>
        <fullName evidence="2">TadE-like domain-containing protein</fullName>
    </recommendedName>
</protein>
<feature type="compositionally biased region" description="Low complexity" evidence="1">
    <location>
        <begin position="27"/>
        <end position="51"/>
    </location>
</feature>
<feature type="region of interest" description="Disordered" evidence="1">
    <location>
        <begin position="1"/>
        <end position="51"/>
    </location>
</feature>
<accession>A0ABP8U1V4</accession>
<gene>
    <name evidence="3" type="ORF">GCM10023196_011460</name>
</gene>
<dbReference type="InterPro" id="IPR012495">
    <property type="entry name" value="TadE-like_dom"/>
</dbReference>
<dbReference type="Pfam" id="PF07811">
    <property type="entry name" value="TadE"/>
    <property type="match status" value="1"/>
</dbReference>
<feature type="compositionally biased region" description="Basic and acidic residues" evidence="1">
    <location>
        <begin position="11"/>
        <end position="21"/>
    </location>
</feature>